<keyword evidence="4" id="KW-1003">Cell membrane</keyword>
<dbReference type="EMBL" id="JACXWD010000042">
    <property type="protein sequence ID" value="MBD3868771.1"/>
    <property type="molecule type" value="Genomic_DNA"/>
</dbReference>
<feature type="transmembrane region" description="Helical" evidence="9">
    <location>
        <begin position="131"/>
        <end position="150"/>
    </location>
</feature>
<organism evidence="10 11">
    <name type="scientific">Candidatus Polarisedimenticola svalbardensis</name>
    <dbReference type="NCBI Taxonomy" id="2886004"/>
    <lineage>
        <taxon>Bacteria</taxon>
        <taxon>Pseudomonadati</taxon>
        <taxon>Acidobacteriota</taxon>
        <taxon>Candidatus Polarisedimenticolia</taxon>
        <taxon>Candidatus Polarisedimenticolales</taxon>
        <taxon>Candidatus Polarisedimenticolaceae</taxon>
        <taxon>Candidatus Polarisedimenticola</taxon>
    </lineage>
</organism>
<evidence type="ECO:0000256" key="1">
    <source>
        <dbReference type="ARBA" id="ARBA00004651"/>
    </source>
</evidence>
<comment type="subcellular location">
    <subcellularLocation>
        <location evidence="1 8">Cell membrane</location>
        <topology evidence="1 8">Multi-pass membrane protein</topology>
    </subcellularLocation>
</comment>
<dbReference type="GO" id="GO:0010043">
    <property type="term" value="P:response to zinc ion"/>
    <property type="evidence" value="ECO:0007669"/>
    <property type="project" value="TreeGrafter"/>
</dbReference>
<comment type="caution">
    <text evidence="10">The sequence shown here is derived from an EMBL/GenBank/DDBJ whole genome shotgun (WGS) entry which is preliminary data.</text>
</comment>
<name>A0A8J6Y9C8_9BACT</name>
<dbReference type="SUPFAM" id="SSF81345">
    <property type="entry name" value="ABC transporter involved in vitamin B12 uptake, BtuC"/>
    <property type="match status" value="1"/>
</dbReference>
<keyword evidence="5 8" id="KW-0812">Transmembrane</keyword>
<dbReference type="InterPro" id="IPR001626">
    <property type="entry name" value="ABC_TroCD"/>
</dbReference>
<comment type="similarity">
    <text evidence="2 8">Belongs to the ABC-3 integral membrane protein family.</text>
</comment>
<dbReference type="Proteomes" id="UP000648239">
    <property type="component" value="Unassembled WGS sequence"/>
</dbReference>
<dbReference type="AlphaFoldDB" id="A0A8J6Y9C8"/>
<keyword evidence="7 9" id="KW-0472">Membrane</keyword>
<evidence type="ECO:0000256" key="4">
    <source>
        <dbReference type="ARBA" id="ARBA00022475"/>
    </source>
</evidence>
<feature type="transmembrane region" description="Helical" evidence="9">
    <location>
        <begin position="72"/>
        <end position="93"/>
    </location>
</feature>
<dbReference type="CDD" id="cd06550">
    <property type="entry name" value="TM_ABC_iron-siderophores_like"/>
    <property type="match status" value="1"/>
</dbReference>
<dbReference type="PANTHER" id="PTHR30477:SF8">
    <property type="entry name" value="METAL TRANSPORT SYSTEM MEMBRANE PROTEIN CT_070-RELATED"/>
    <property type="match status" value="1"/>
</dbReference>
<dbReference type="InterPro" id="IPR037294">
    <property type="entry name" value="ABC_BtuC-like"/>
</dbReference>
<evidence type="ECO:0000256" key="7">
    <source>
        <dbReference type="ARBA" id="ARBA00023136"/>
    </source>
</evidence>
<sequence length="289" mass="30191">MVASSCALVGTFLVLRKMALLGDAISHSVLPGIAIGFLLTQSRSSLVMVAGAGALGVLTVFLVERLQRTGRLYADASIGVVFPALFAVGVILISRYASMIDLDLDCVLYGEIAYTPWDLVVVAGKTVGPRAVWVTGLTLLLNLVVVGLFFKELKLVSFDPGLCEALGFRPVRLHYLLMALVSVTVVAAFESVGAILVVAMLVVPPSVAYLLVDRLILMLISAVAAGCIAVFAGYGLARMVDGSIAGGMAVAAGGLFILAFLFSPRYGLIATWIRGRRATGSSAGPNSVL</sequence>
<protein>
    <submittedName>
        <fullName evidence="10">Metal ABC transporter permease</fullName>
    </submittedName>
</protein>
<evidence type="ECO:0000256" key="2">
    <source>
        <dbReference type="ARBA" id="ARBA00008034"/>
    </source>
</evidence>
<evidence type="ECO:0000256" key="6">
    <source>
        <dbReference type="ARBA" id="ARBA00022989"/>
    </source>
</evidence>
<gene>
    <name evidence="10" type="ORF">IFK94_11655</name>
</gene>
<dbReference type="GO" id="GO:0043190">
    <property type="term" value="C:ATP-binding cassette (ABC) transporter complex"/>
    <property type="evidence" value="ECO:0007669"/>
    <property type="project" value="InterPro"/>
</dbReference>
<feature type="transmembrane region" description="Helical" evidence="9">
    <location>
        <begin position="45"/>
        <end position="63"/>
    </location>
</feature>
<keyword evidence="3 8" id="KW-0813">Transport</keyword>
<dbReference type="Gene3D" id="1.10.3470.10">
    <property type="entry name" value="ABC transporter involved in vitamin B12 uptake, BtuC"/>
    <property type="match status" value="1"/>
</dbReference>
<proteinExistence type="inferred from homology"/>
<dbReference type="Pfam" id="PF00950">
    <property type="entry name" value="ABC-3"/>
    <property type="match status" value="1"/>
</dbReference>
<feature type="transmembrane region" description="Helical" evidence="9">
    <location>
        <begin position="244"/>
        <end position="262"/>
    </location>
</feature>
<evidence type="ECO:0000313" key="10">
    <source>
        <dbReference type="EMBL" id="MBD3868771.1"/>
    </source>
</evidence>
<feature type="transmembrane region" description="Helical" evidence="9">
    <location>
        <begin position="215"/>
        <end position="237"/>
    </location>
</feature>
<dbReference type="GO" id="GO:0055085">
    <property type="term" value="P:transmembrane transport"/>
    <property type="evidence" value="ECO:0007669"/>
    <property type="project" value="InterPro"/>
</dbReference>
<evidence type="ECO:0000256" key="9">
    <source>
        <dbReference type="SAM" id="Phobius"/>
    </source>
</evidence>
<dbReference type="PANTHER" id="PTHR30477">
    <property type="entry name" value="ABC-TRANSPORTER METAL-BINDING PROTEIN"/>
    <property type="match status" value="1"/>
</dbReference>
<evidence type="ECO:0000313" key="11">
    <source>
        <dbReference type="Proteomes" id="UP000648239"/>
    </source>
</evidence>
<feature type="transmembrane region" description="Helical" evidence="9">
    <location>
        <begin position="175"/>
        <end position="203"/>
    </location>
</feature>
<evidence type="ECO:0000256" key="8">
    <source>
        <dbReference type="RuleBase" id="RU003943"/>
    </source>
</evidence>
<evidence type="ECO:0000256" key="3">
    <source>
        <dbReference type="ARBA" id="ARBA00022448"/>
    </source>
</evidence>
<accession>A0A8J6Y9C8</accession>
<reference evidence="10 11" key="1">
    <citation type="submission" date="2020-08" db="EMBL/GenBank/DDBJ databases">
        <title>Acidobacteriota in marine sediments use diverse sulfur dissimilation pathways.</title>
        <authorList>
            <person name="Wasmund K."/>
        </authorList>
    </citation>
    <scope>NUCLEOTIDE SEQUENCE [LARGE SCALE GENOMIC DNA]</scope>
    <source>
        <strain evidence="10">MAG AM4</strain>
    </source>
</reference>
<keyword evidence="6 9" id="KW-1133">Transmembrane helix</keyword>
<evidence type="ECO:0000256" key="5">
    <source>
        <dbReference type="ARBA" id="ARBA00022692"/>
    </source>
</evidence>